<sequence>MYFNREDYGSRIRSLRKKRGLTQEQLAEKMNVSTPYIAKIETGKQTGPVELAVEFAAFFDVSLDYLLVGIRRFCRGTEARTADGHRSAV</sequence>
<dbReference type="GO" id="GO:0003677">
    <property type="term" value="F:DNA binding"/>
    <property type="evidence" value="ECO:0007669"/>
    <property type="project" value="UniProtKB-KW"/>
</dbReference>
<proteinExistence type="predicted"/>
<gene>
    <name evidence="3" type="ORF">BACCAP_04810</name>
</gene>
<name>A6P2S7_9FIRM</name>
<dbReference type="RefSeq" id="WP_006575252.1">
    <property type="nucleotide sequence ID" value="NZ_AAXG02000056.1"/>
</dbReference>
<reference evidence="3 4" key="1">
    <citation type="submission" date="2007-04" db="EMBL/GenBank/DDBJ databases">
        <authorList>
            <person name="Fulton L."/>
            <person name="Clifton S."/>
            <person name="Fulton B."/>
            <person name="Xu J."/>
            <person name="Minx P."/>
            <person name="Pepin K.H."/>
            <person name="Johnson M."/>
            <person name="Thiruvilangam P."/>
            <person name="Bhonagiri V."/>
            <person name="Nash W.E."/>
            <person name="Mardis E.R."/>
            <person name="Wilson R.K."/>
        </authorList>
    </citation>
    <scope>NUCLEOTIDE SEQUENCE [LARGE SCALE GENOMIC DNA]</scope>
    <source>
        <strain evidence="3 4">ATCC 29799</strain>
    </source>
</reference>
<dbReference type="PANTHER" id="PTHR46558">
    <property type="entry name" value="TRACRIPTIONAL REGULATORY PROTEIN-RELATED-RELATED"/>
    <property type="match status" value="1"/>
</dbReference>
<keyword evidence="4" id="KW-1185">Reference proteome</keyword>
<reference evidence="3 4" key="2">
    <citation type="submission" date="2007-06" db="EMBL/GenBank/DDBJ databases">
        <title>Draft genome sequence of Pseudoflavonifractor capillosus ATCC 29799.</title>
        <authorList>
            <person name="Sudarsanam P."/>
            <person name="Ley R."/>
            <person name="Guruge J."/>
            <person name="Turnbaugh P.J."/>
            <person name="Mahowald M."/>
            <person name="Liep D."/>
            <person name="Gordon J."/>
        </authorList>
    </citation>
    <scope>NUCLEOTIDE SEQUENCE [LARGE SCALE GENOMIC DNA]</scope>
    <source>
        <strain evidence="3 4">ATCC 29799</strain>
    </source>
</reference>
<accession>A6P2S7</accession>
<dbReference type="EMBL" id="AAXG02000056">
    <property type="protein sequence ID" value="EDM97399.1"/>
    <property type="molecule type" value="Genomic_DNA"/>
</dbReference>
<evidence type="ECO:0000313" key="3">
    <source>
        <dbReference type="EMBL" id="EDM97399.1"/>
    </source>
</evidence>
<dbReference type="Proteomes" id="UP000003639">
    <property type="component" value="Unassembled WGS sequence"/>
</dbReference>
<dbReference type="InterPro" id="IPR001387">
    <property type="entry name" value="Cro/C1-type_HTH"/>
</dbReference>
<evidence type="ECO:0000256" key="1">
    <source>
        <dbReference type="ARBA" id="ARBA00023125"/>
    </source>
</evidence>
<keyword evidence="1 3" id="KW-0238">DNA-binding</keyword>
<dbReference type="Gene3D" id="1.10.260.40">
    <property type="entry name" value="lambda repressor-like DNA-binding domains"/>
    <property type="match status" value="1"/>
</dbReference>
<dbReference type="SUPFAM" id="SSF47413">
    <property type="entry name" value="lambda repressor-like DNA-binding domains"/>
    <property type="match status" value="1"/>
</dbReference>
<feature type="domain" description="HTH cro/C1-type" evidence="2">
    <location>
        <begin position="12"/>
        <end position="66"/>
    </location>
</feature>
<protein>
    <submittedName>
        <fullName evidence="3">DNA-binding helix-turn-helix protein</fullName>
    </submittedName>
</protein>
<comment type="caution">
    <text evidence="3">The sequence shown here is derived from an EMBL/GenBank/DDBJ whole genome shotgun (WGS) entry which is preliminary data.</text>
</comment>
<dbReference type="PROSITE" id="PS50943">
    <property type="entry name" value="HTH_CROC1"/>
    <property type="match status" value="1"/>
</dbReference>
<evidence type="ECO:0000259" key="2">
    <source>
        <dbReference type="PROSITE" id="PS50943"/>
    </source>
</evidence>
<organism evidence="3 4">
    <name type="scientific">Pseudoflavonifractor capillosus ATCC 29799</name>
    <dbReference type="NCBI Taxonomy" id="411467"/>
    <lineage>
        <taxon>Bacteria</taxon>
        <taxon>Bacillati</taxon>
        <taxon>Bacillota</taxon>
        <taxon>Clostridia</taxon>
        <taxon>Eubacteriales</taxon>
        <taxon>Oscillospiraceae</taxon>
        <taxon>Pseudoflavonifractor</taxon>
    </lineage>
</organism>
<dbReference type="Pfam" id="PF01381">
    <property type="entry name" value="HTH_3"/>
    <property type="match status" value="1"/>
</dbReference>
<evidence type="ECO:0000313" key="4">
    <source>
        <dbReference type="Proteomes" id="UP000003639"/>
    </source>
</evidence>
<dbReference type="CDD" id="cd00093">
    <property type="entry name" value="HTH_XRE"/>
    <property type="match status" value="1"/>
</dbReference>
<dbReference type="eggNOG" id="COG1476">
    <property type="taxonomic scope" value="Bacteria"/>
</dbReference>
<dbReference type="STRING" id="411467.BACCAP_04810"/>
<dbReference type="PANTHER" id="PTHR46558:SF11">
    <property type="entry name" value="HTH-TYPE TRANSCRIPTIONAL REGULATOR XRE"/>
    <property type="match status" value="1"/>
</dbReference>
<dbReference type="OrthoDB" id="9813152at2"/>
<dbReference type="InterPro" id="IPR010982">
    <property type="entry name" value="Lambda_DNA-bd_dom_sf"/>
</dbReference>
<dbReference type="SMART" id="SM00530">
    <property type="entry name" value="HTH_XRE"/>
    <property type="match status" value="1"/>
</dbReference>
<dbReference type="AlphaFoldDB" id="A6P2S7"/>